<dbReference type="InterPro" id="IPR036388">
    <property type="entry name" value="WH-like_DNA-bd_sf"/>
</dbReference>
<evidence type="ECO:0000313" key="4">
    <source>
        <dbReference type="Proteomes" id="UP001352223"/>
    </source>
</evidence>
<dbReference type="PANTHER" id="PTHR30419:SF8">
    <property type="entry name" value="NITROGEN ASSIMILATION TRANSCRIPTIONAL ACTIVATOR-RELATED"/>
    <property type="match status" value="1"/>
</dbReference>
<dbReference type="Pfam" id="PF00126">
    <property type="entry name" value="HTH_1"/>
    <property type="match status" value="1"/>
</dbReference>
<feature type="region of interest" description="Disordered" evidence="1">
    <location>
        <begin position="85"/>
        <end position="114"/>
    </location>
</feature>
<dbReference type="InterPro" id="IPR036390">
    <property type="entry name" value="WH_DNA-bd_sf"/>
</dbReference>
<proteinExistence type="predicted"/>
<evidence type="ECO:0000256" key="1">
    <source>
        <dbReference type="SAM" id="MobiDB-lite"/>
    </source>
</evidence>
<evidence type="ECO:0000313" key="3">
    <source>
        <dbReference type="EMBL" id="MEB3967061.1"/>
    </source>
</evidence>
<gene>
    <name evidence="3" type="ORF">OKJ48_43530</name>
</gene>
<dbReference type="PROSITE" id="PS50931">
    <property type="entry name" value="HTH_LYSR"/>
    <property type="match status" value="1"/>
</dbReference>
<dbReference type="RefSeq" id="WP_324776970.1">
    <property type="nucleotide sequence ID" value="NZ_BAAATS010000058.1"/>
</dbReference>
<dbReference type="InterPro" id="IPR000847">
    <property type="entry name" value="LysR_HTH_N"/>
</dbReference>
<accession>A0ABU6CQN1</accession>
<dbReference type="PRINTS" id="PR00039">
    <property type="entry name" value="HTHLYSR"/>
</dbReference>
<dbReference type="InterPro" id="IPR050950">
    <property type="entry name" value="HTH-type_LysR_regulators"/>
</dbReference>
<name>A0ABU6CQN1_9ACTN</name>
<protein>
    <submittedName>
        <fullName evidence="3">LysR family transcriptional regulator</fullName>
    </submittedName>
</protein>
<organism evidence="3 4">
    <name type="scientific">Streptomyces kunmingensis</name>
    <dbReference type="NCBI Taxonomy" id="68225"/>
    <lineage>
        <taxon>Bacteria</taxon>
        <taxon>Bacillati</taxon>
        <taxon>Actinomycetota</taxon>
        <taxon>Actinomycetes</taxon>
        <taxon>Kitasatosporales</taxon>
        <taxon>Streptomycetaceae</taxon>
        <taxon>Streptomyces</taxon>
    </lineage>
</organism>
<sequence length="114" mass="12624">MMELHQLRAFREVARARSFTRAASNMFCAQSTITGQIRGLERSLGTELFHRRGRLPVELTSAGAALLVRTDRIFQAVADADQAVRGLNRSDPESRRRQPAVALSGGGQSMPRQM</sequence>
<reference evidence="3 4" key="1">
    <citation type="submission" date="2022-10" db="EMBL/GenBank/DDBJ databases">
        <authorList>
            <person name="Xie J."/>
            <person name="Shen N."/>
        </authorList>
    </citation>
    <scope>NUCLEOTIDE SEQUENCE [LARGE SCALE GENOMIC DNA]</scope>
    <source>
        <strain evidence="3 4">DSM 41681</strain>
    </source>
</reference>
<dbReference type="PANTHER" id="PTHR30419">
    <property type="entry name" value="HTH-TYPE TRANSCRIPTIONAL REGULATOR YBHD"/>
    <property type="match status" value="1"/>
</dbReference>
<keyword evidence="4" id="KW-1185">Reference proteome</keyword>
<dbReference type="SUPFAM" id="SSF46785">
    <property type="entry name" value="Winged helix' DNA-binding domain"/>
    <property type="match status" value="1"/>
</dbReference>
<evidence type="ECO:0000259" key="2">
    <source>
        <dbReference type="PROSITE" id="PS50931"/>
    </source>
</evidence>
<dbReference type="Proteomes" id="UP001352223">
    <property type="component" value="Unassembled WGS sequence"/>
</dbReference>
<feature type="domain" description="HTH lysR-type" evidence="2">
    <location>
        <begin position="2"/>
        <end position="60"/>
    </location>
</feature>
<dbReference type="Gene3D" id="1.10.10.10">
    <property type="entry name" value="Winged helix-like DNA-binding domain superfamily/Winged helix DNA-binding domain"/>
    <property type="match status" value="1"/>
</dbReference>
<comment type="caution">
    <text evidence="3">The sequence shown here is derived from an EMBL/GenBank/DDBJ whole genome shotgun (WGS) entry which is preliminary data.</text>
</comment>
<dbReference type="EMBL" id="JAOZYB010000374">
    <property type="protein sequence ID" value="MEB3967061.1"/>
    <property type="molecule type" value="Genomic_DNA"/>
</dbReference>